<feature type="transmembrane region" description="Helical" evidence="11">
    <location>
        <begin position="963"/>
        <end position="986"/>
    </location>
</feature>
<dbReference type="InterPro" id="IPR032675">
    <property type="entry name" value="LRR_dom_sf"/>
</dbReference>
<dbReference type="InterPro" id="IPR046956">
    <property type="entry name" value="RLP23-like"/>
</dbReference>
<evidence type="ECO:0000256" key="9">
    <source>
        <dbReference type="ARBA" id="ARBA00023136"/>
    </source>
</evidence>
<dbReference type="EMBL" id="PKPP01000291">
    <property type="protein sequence ID" value="PWA94704.1"/>
    <property type="molecule type" value="Genomic_DNA"/>
</dbReference>
<dbReference type="InterPro" id="IPR001611">
    <property type="entry name" value="Leu-rich_rpt"/>
</dbReference>
<evidence type="ECO:0000313" key="14">
    <source>
        <dbReference type="EMBL" id="PWA94704.1"/>
    </source>
</evidence>
<dbReference type="GO" id="GO:0051707">
    <property type="term" value="P:response to other organism"/>
    <property type="evidence" value="ECO:0007669"/>
    <property type="project" value="UniProtKB-ARBA"/>
</dbReference>
<keyword evidence="7" id="KW-0677">Repeat</keyword>
<evidence type="ECO:0000259" key="12">
    <source>
        <dbReference type="Pfam" id="PF08263"/>
    </source>
</evidence>
<dbReference type="SUPFAM" id="SSF52058">
    <property type="entry name" value="L domain-like"/>
    <property type="match status" value="3"/>
</dbReference>
<dbReference type="Proteomes" id="UP000245207">
    <property type="component" value="Unassembled WGS sequence"/>
</dbReference>
<evidence type="ECO:0000259" key="13">
    <source>
        <dbReference type="Pfam" id="PF23598"/>
    </source>
</evidence>
<name>A0A2U1Q9L0_ARTAN</name>
<keyword evidence="8 11" id="KW-1133">Transmembrane helix</keyword>
<evidence type="ECO:0000256" key="8">
    <source>
        <dbReference type="ARBA" id="ARBA00022989"/>
    </source>
</evidence>
<keyword evidence="9 11" id="KW-0472">Membrane</keyword>
<gene>
    <name evidence="14" type="ORF">CTI12_AA057150</name>
</gene>
<dbReference type="FunFam" id="3.80.10.10:FF:000453">
    <property type="entry name" value="Leucine-rich receptor-like protein kinase family protein"/>
    <property type="match status" value="1"/>
</dbReference>
<dbReference type="OrthoDB" id="1060944at2759"/>
<dbReference type="InterPro" id="IPR003591">
    <property type="entry name" value="Leu-rich_rpt_typical-subtyp"/>
</dbReference>
<evidence type="ECO:0000313" key="15">
    <source>
        <dbReference type="Proteomes" id="UP000245207"/>
    </source>
</evidence>
<sequence length="1020" mass="115329">MTCWGAGNLTVGCFEKERLALLKFKHSVKDYNNRLSSWVGSDCCKWFGVGCDGVTRHVVSLHLRSISWDGIDFHSRHSDFFDEHFSNDFDSLDAGYLEGRELNSALAELRYLKYMDVSSNDFQFSEIPEFIGSLKQLRFLNLSHARFFDDFTWLSGLSSLKHLDLSKIEFSQTQNLNKLLNLNMPSLVELHLSESENLNVQVDPSGLNSSSMLANIQLLDLSWCYFRGNSFPSFLRNMTSLVSLDLSGYDLSQPRSFENLLNIVPFASELHFSICSLQNTHLSRIHVNTSKYSNIQYLDLSQNYIFGEFPPFLMNMSSLSSLDLSDNFLNSSVPVMSGLLTLKLSYNNYNHIRHIGLWKQCHLKLLRVDHNHIQKEMIGPSTNISECSRYAMEVLDLSWNELNCSQLPESFGKFKALRELNLENSQLMGPIPTSIGKLTALKVLYLNDNQLTGPIPTSLGRLASLQKLSVSSNLLNGTITSSMGQLTKLIYLDVSNNSLEGAVSETHFAKLSKLKYFFASFNPKLSFDISRDWIPPFQLRKVGIDSCNISSEFPWWLRTQKKLRELVMSNSSISGYLPKWLRKMTIFELLDLSHNQLSGPLTNLPTSKPLTGFDYYWGPLLLKNNFFIGPIPESLCKWTHLGVLDLSKNRLSGKIPRCLGNLRNLKAMVFHSNELSGVIPNFVGNLSRSLTWLNLNNNSLRGELPISLEKFYDLRVLDLGDNELSGSIPKWIGDHLNYLVVLKLHKNYLSGRIPRSLCLKYSLQILDIAQNNITGEVPRCFKMLSGMIRGSVNSVHNNTDSYGLNILQVMKGVDLEYTTTLQFVINMDLSSNKLVGEIPEELSTLVMLVGLNLSHNHLSGSIPDAIGNMKALNSLDLSVNKLTGMIPPSMASLTFLSYMNLSHNNLSGRIPIGSQLQTRTDPSIYAGNRDLCGAPLPKNCSNNEDQTTTSNVKYEEVDEPKRVWFYLDIACGFAAGFWGVIGVLLFKKQWRHRLFMFSESCQEWNEEEEESLYDPCNLSC</sequence>
<dbReference type="PANTHER" id="PTHR48063:SF112">
    <property type="entry name" value="RECEPTOR LIKE PROTEIN 30-LIKE"/>
    <property type="match status" value="1"/>
</dbReference>
<accession>A0A2U1Q9L0</accession>
<dbReference type="InterPro" id="IPR013210">
    <property type="entry name" value="LRR_N_plant-typ"/>
</dbReference>
<evidence type="ECO:0000256" key="2">
    <source>
        <dbReference type="ARBA" id="ARBA00009592"/>
    </source>
</evidence>
<dbReference type="GO" id="GO:0009791">
    <property type="term" value="P:post-embryonic development"/>
    <property type="evidence" value="ECO:0007669"/>
    <property type="project" value="UniProtKB-ARBA"/>
</dbReference>
<dbReference type="AlphaFoldDB" id="A0A2U1Q9L0"/>
<feature type="domain" description="Disease resistance R13L4/SHOC-2-like LRR" evidence="13">
    <location>
        <begin position="400"/>
        <end position="562"/>
    </location>
</feature>
<keyword evidence="6" id="KW-0732">Signal</keyword>
<comment type="caution">
    <text evidence="14">The sequence shown here is derived from an EMBL/GenBank/DDBJ whole genome shotgun (WGS) entry which is preliminary data.</text>
</comment>
<dbReference type="FunFam" id="3.80.10.10:FF:000213">
    <property type="entry name" value="Tyrosine-sulfated glycopeptide receptor 1"/>
    <property type="match status" value="1"/>
</dbReference>
<comment type="similarity">
    <text evidence="2">Belongs to the RLP family.</text>
</comment>
<dbReference type="Gene3D" id="3.80.10.10">
    <property type="entry name" value="Ribonuclease Inhibitor"/>
    <property type="match status" value="4"/>
</dbReference>
<keyword evidence="15" id="KW-1185">Reference proteome</keyword>
<dbReference type="GO" id="GO:0005886">
    <property type="term" value="C:plasma membrane"/>
    <property type="evidence" value="ECO:0007669"/>
    <property type="project" value="UniProtKB-SubCell"/>
</dbReference>
<evidence type="ECO:0000256" key="6">
    <source>
        <dbReference type="ARBA" id="ARBA00022729"/>
    </source>
</evidence>
<dbReference type="Pfam" id="PF23598">
    <property type="entry name" value="LRR_14"/>
    <property type="match status" value="1"/>
</dbReference>
<evidence type="ECO:0000256" key="10">
    <source>
        <dbReference type="ARBA" id="ARBA00023180"/>
    </source>
</evidence>
<comment type="subcellular location">
    <subcellularLocation>
        <location evidence="1">Cell membrane</location>
        <topology evidence="1">Single-pass type I membrane protein</topology>
    </subcellularLocation>
</comment>
<protein>
    <submittedName>
        <fullName evidence="14">Leucine-rich repeat protein</fullName>
    </submittedName>
</protein>
<evidence type="ECO:0000256" key="3">
    <source>
        <dbReference type="ARBA" id="ARBA00022475"/>
    </source>
</evidence>
<keyword evidence="3" id="KW-1003">Cell membrane</keyword>
<dbReference type="STRING" id="35608.A0A2U1Q9L0"/>
<evidence type="ECO:0000256" key="11">
    <source>
        <dbReference type="SAM" id="Phobius"/>
    </source>
</evidence>
<reference evidence="14 15" key="1">
    <citation type="journal article" date="2018" name="Mol. Plant">
        <title>The genome of Artemisia annua provides insight into the evolution of Asteraceae family and artemisinin biosynthesis.</title>
        <authorList>
            <person name="Shen Q."/>
            <person name="Zhang L."/>
            <person name="Liao Z."/>
            <person name="Wang S."/>
            <person name="Yan T."/>
            <person name="Shi P."/>
            <person name="Liu M."/>
            <person name="Fu X."/>
            <person name="Pan Q."/>
            <person name="Wang Y."/>
            <person name="Lv Z."/>
            <person name="Lu X."/>
            <person name="Zhang F."/>
            <person name="Jiang W."/>
            <person name="Ma Y."/>
            <person name="Chen M."/>
            <person name="Hao X."/>
            <person name="Li L."/>
            <person name="Tang Y."/>
            <person name="Lv G."/>
            <person name="Zhou Y."/>
            <person name="Sun X."/>
            <person name="Brodelius P.E."/>
            <person name="Rose J.K.C."/>
            <person name="Tang K."/>
        </authorList>
    </citation>
    <scope>NUCLEOTIDE SEQUENCE [LARGE SCALE GENOMIC DNA]</scope>
    <source>
        <strain evidence="15">cv. Huhao1</strain>
        <tissue evidence="14">Leaf</tissue>
    </source>
</reference>
<dbReference type="Pfam" id="PF00560">
    <property type="entry name" value="LRR_1"/>
    <property type="match status" value="7"/>
</dbReference>
<evidence type="ECO:0000256" key="5">
    <source>
        <dbReference type="ARBA" id="ARBA00022692"/>
    </source>
</evidence>
<keyword evidence="5 11" id="KW-0812">Transmembrane</keyword>
<dbReference type="PANTHER" id="PTHR48063">
    <property type="entry name" value="LRR RECEPTOR-LIKE KINASE"/>
    <property type="match status" value="1"/>
</dbReference>
<dbReference type="Pfam" id="PF08263">
    <property type="entry name" value="LRRNT_2"/>
    <property type="match status" value="1"/>
</dbReference>
<proteinExistence type="inferred from homology"/>
<dbReference type="SMART" id="SM00369">
    <property type="entry name" value="LRR_TYP"/>
    <property type="match status" value="5"/>
</dbReference>
<dbReference type="InterPro" id="IPR055414">
    <property type="entry name" value="LRR_R13L4/SHOC2-like"/>
</dbReference>
<feature type="domain" description="Leucine-rich repeat-containing N-terminal plant-type" evidence="12">
    <location>
        <begin position="16"/>
        <end position="52"/>
    </location>
</feature>
<organism evidence="14 15">
    <name type="scientific">Artemisia annua</name>
    <name type="common">Sweet wormwood</name>
    <dbReference type="NCBI Taxonomy" id="35608"/>
    <lineage>
        <taxon>Eukaryota</taxon>
        <taxon>Viridiplantae</taxon>
        <taxon>Streptophyta</taxon>
        <taxon>Embryophyta</taxon>
        <taxon>Tracheophyta</taxon>
        <taxon>Spermatophyta</taxon>
        <taxon>Magnoliopsida</taxon>
        <taxon>eudicotyledons</taxon>
        <taxon>Gunneridae</taxon>
        <taxon>Pentapetalae</taxon>
        <taxon>asterids</taxon>
        <taxon>campanulids</taxon>
        <taxon>Asterales</taxon>
        <taxon>Asteraceae</taxon>
        <taxon>Asteroideae</taxon>
        <taxon>Anthemideae</taxon>
        <taxon>Artemisiinae</taxon>
        <taxon>Artemisia</taxon>
    </lineage>
</organism>
<evidence type="ECO:0000256" key="7">
    <source>
        <dbReference type="ARBA" id="ARBA00022737"/>
    </source>
</evidence>
<keyword evidence="10" id="KW-0325">Glycoprotein</keyword>
<evidence type="ECO:0000256" key="1">
    <source>
        <dbReference type="ARBA" id="ARBA00004251"/>
    </source>
</evidence>
<evidence type="ECO:0000256" key="4">
    <source>
        <dbReference type="ARBA" id="ARBA00022614"/>
    </source>
</evidence>
<dbReference type="GO" id="GO:0006952">
    <property type="term" value="P:defense response"/>
    <property type="evidence" value="ECO:0007669"/>
    <property type="project" value="UniProtKB-ARBA"/>
</dbReference>
<dbReference type="FunFam" id="3.80.10.10:FF:000383">
    <property type="entry name" value="Leucine-rich repeat receptor protein kinase EMS1"/>
    <property type="match status" value="1"/>
</dbReference>
<keyword evidence="4" id="KW-0433">Leucine-rich repeat</keyword>